<dbReference type="PANTHER" id="PTHR45784">
    <property type="entry name" value="C-TYPE LECTIN DOMAIN FAMILY 20 MEMBER A-RELATED"/>
    <property type="match status" value="1"/>
</dbReference>
<dbReference type="OMA" id="SYCREMF"/>
<protein>
    <recommendedName>
        <fullName evidence="3">C-type lectin domain-containing protein</fullName>
    </recommendedName>
</protein>
<organism evidence="4 5">
    <name type="scientific">Gadus morhua</name>
    <name type="common">Atlantic cod</name>
    <dbReference type="NCBI Taxonomy" id="8049"/>
    <lineage>
        <taxon>Eukaryota</taxon>
        <taxon>Metazoa</taxon>
        <taxon>Chordata</taxon>
        <taxon>Craniata</taxon>
        <taxon>Vertebrata</taxon>
        <taxon>Euteleostomi</taxon>
        <taxon>Actinopterygii</taxon>
        <taxon>Neopterygii</taxon>
        <taxon>Teleostei</taxon>
        <taxon>Neoteleostei</taxon>
        <taxon>Acanthomorphata</taxon>
        <taxon>Zeiogadaria</taxon>
        <taxon>Gadariae</taxon>
        <taxon>Gadiformes</taxon>
        <taxon>Gadoidei</taxon>
        <taxon>Gadidae</taxon>
        <taxon>Gadus</taxon>
    </lineage>
</organism>
<dbReference type="InterPro" id="IPR016187">
    <property type="entry name" value="CTDL_fold"/>
</dbReference>
<feature type="chain" id="PRO_5047275706" description="C-type lectin domain-containing protein" evidence="2">
    <location>
        <begin position="18"/>
        <end position="142"/>
    </location>
</feature>
<dbReference type="PROSITE" id="PS50041">
    <property type="entry name" value="C_TYPE_LECTIN_2"/>
    <property type="match status" value="1"/>
</dbReference>
<dbReference type="Ensembl" id="ENSGMOT00000058583.1">
    <property type="protein sequence ID" value="ENSGMOP00000028048.1"/>
    <property type="gene ID" value="ENSGMOG00000033728.1"/>
</dbReference>
<evidence type="ECO:0000259" key="3">
    <source>
        <dbReference type="PROSITE" id="PS50041"/>
    </source>
</evidence>
<dbReference type="Gene3D" id="3.10.100.10">
    <property type="entry name" value="Mannose-Binding Protein A, subunit A"/>
    <property type="match status" value="1"/>
</dbReference>
<dbReference type="InterPro" id="IPR018378">
    <property type="entry name" value="C-type_lectin_CS"/>
</dbReference>
<accession>A0A8C5A898</accession>
<dbReference type="PROSITE" id="PS00615">
    <property type="entry name" value="C_TYPE_LECTIN_1"/>
    <property type="match status" value="1"/>
</dbReference>
<dbReference type="AlphaFoldDB" id="A0A8C5A898"/>
<name>A0A8C5A898_GADMO</name>
<dbReference type="SUPFAM" id="SSF56436">
    <property type="entry name" value="C-type lectin-like"/>
    <property type="match status" value="1"/>
</dbReference>
<feature type="signal peptide" evidence="2">
    <location>
        <begin position="1"/>
        <end position="17"/>
    </location>
</feature>
<evidence type="ECO:0000313" key="5">
    <source>
        <dbReference type="Proteomes" id="UP000694546"/>
    </source>
</evidence>
<proteinExistence type="predicted"/>
<dbReference type="GeneTree" id="ENSGT01150000288158"/>
<dbReference type="InterPro" id="IPR016186">
    <property type="entry name" value="C-type_lectin-like/link_sf"/>
</dbReference>
<dbReference type="PANTHER" id="PTHR45784:SF3">
    <property type="entry name" value="C-TYPE LECTIN DOMAIN FAMILY 4 MEMBER K-LIKE-RELATED"/>
    <property type="match status" value="1"/>
</dbReference>
<feature type="domain" description="C-type lectin" evidence="3">
    <location>
        <begin position="23"/>
        <end position="130"/>
    </location>
</feature>
<evidence type="ECO:0000256" key="1">
    <source>
        <dbReference type="ARBA" id="ARBA00023157"/>
    </source>
</evidence>
<dbReference type="Proteomes" id="UP000694546">
    <property type="component" value="Chromosome 4"/>
</dbReference>
<evidence type="ECO:0000256" key="2">
    <source>
        <dbReference type="SAM" id="SignalP"/>
    </source>
</evidence>
<reference evidence="4" key="2">
    <citation type="submission" date="2025-09" db="UniProtKB">
        <authorList>
            <consortium name="Ensembl"/>
        </authorList>
    </citation>
    <scope>IDENTIFICATION</scope>
</reference>
<dbReference type="InterPro" id="IPR001304">
    <property type="entry name" value="C-type_lectin-like"/>
</dbReference>
<dbReference type="Pfam" id="PF00059">
    <property type="entry name" value="Lectin_C"/>
    <property type="match status" value="1"/>
</dbReference>
<keyword evidence="1" id="KW-1015">Disulfide bond</keyword>
<keyword evidence="5" id="KW-1185">Reference proteome</keyword>
<reference evidence="4" key="1">
    <citation type="submission" date="2025-08" db="UniProtKB">
        <authorList>
            <consortium name="Ensembl"/>
        </authorList>
    </citation>
    <scope>IDENTIFICATION</scope>
</reference>
<dbReference type="SMART" id="SM00034">
    <property type="entry name" value="CLECT"/>
    <property type="match status" value="1"/>
</dbReference>
<keyword evidence="2" id="KW-0732">Signal</keyword>
<sequence>MFAVVALLWLSPQPLIPHYIKLNWTDAQQHCRDLKGDLATVDNVADLQHLQESRTGFNYDDDFMWIGLYDDRTRWKWSLGDQDYKVGQNYGTWSGSDPDFWDNKENCTGLSSTGIWFDVSCYSLYGAVCFDGEVHFFYYIYI</sequence>
<evidence type="ECO:0000313" key="4">
    <source>
        <dbReference type="Ensembl" id="ENSGMOP00000028048.1"/>
    </source>
</evidence>